<comment type="caution">
    <text evidence="1">The sequence shown here is derived from an EMBL/GenBank/DDBJ whole genome shotgun (WGS) entry which is preliminary data.</text>
</comment>
<feature type="non-terminal residue" evidence="1">
    <location>
        <position position="1"/>
    </location>
</feature>
<name>D5RUL5_9PROT</name>
<dbReference type="Proteomes" id="UP000005324">
    <property type="component" value="Unassembled WGS sequence"/>
</dbReference>
<proteinExistence type="predicted"/>
<dbReference type="AlphaFoldDB" id="D5RUL5"/>
<reference evidence="1 2" key="1">
    <citation type="submission" date="2010-04" db="EMBL/GenBank/DDBJ databases">
        <authorList>
            <person name="Qin X."/>
            <person name="Bachman B."/>
            <person name="Battles P."/>
            <person name="Bell A."/>
            <person name="Bess C."/>
            <person name="Bickham C."/>
            <person name="Chaboub L."/>
            <person name="Chen D."/>
            <person name="Coyle M."/>
            <person name="Deiros D.R."/>
            <person name="Dinh H."/>
            <person name="Forbes L."/>
            <person name="Fowler G."/>
            <person name="Francisco L."/>
            <person name="Fu Q."/>
            <person name="Gubbala S."/>
            <person name="Hale W."/>
            <person name="Han Y."/>
            <person name="Hemphill L."/>
            <person name="Highlander S.K."/>
            <person name="Hirani K."/>
            <person name="Hogues M."/>
            <person name="Jackson L."/>
            <person name="Jakkamsetti A."/>
            <person name="Javaid M."/>
            <person name="Jiang H."/>
            <person name="Korchina V."/>
            <person name="Kovar C."/>
            <person name="Lara F."/>
            <person name="Lee S."/>
            <person name="Mata R."/>
            <person name="Mathew T."/>
            <person name="Moen C."/>
            <person name="Morales K."/>
            <person name="Munidasa M."/>
            <person name="Nazareth L."/>
            <person name="Ngo R."/>
            <person name="Nguyen L."/>
            <person name="Okwuonu G."/>
            <person name="Ongeri F."/>
            <person name="Patil S."/>
            <person name="Petrosino J."/>
            <person name="Pham C."/>
            <person name="Pham P."/>
            <person name="Pu L.-L."/>
            <person name="Puazo M."/>
            <person name="Raj R."/>
            <person name="Reid J."/>
            <person name="Rouhana J."/>
            <person name="Saada N."/>
            <person name="Shang Y."/>
            <person name="Simmons D."/>
            <person name="Thornton R."/>
            <person name="Warren J."/>
            <person name="Weissenberger G."/>
            <person name="Zhang J."/>
            <person name="Zhang L."/>
            <person name="Zhou C."/>
            <person name="Zhu D."/>
            <person name="Muzny D."/>
            <person name="Worley K."/>
            <person name="Gibbs R."/>
        </authorList>
    </citation>
    <scope>NUCLEOTIDE SEQUENCE [LARGE SCALE GENOMIC DNA]</scope>
    <source>
        <strain evidence="1 2">ATCC 49957</strain>
    </source>
</reference>
<protein>
    <submittedName>
        <fullName evidence="1">Uncharacterized protein</fullName>
    </submittedName>
</protein>
<accession>D5RUL5</accession>
<evidence type="ECO:0000313" key="2">
    <source>
        <dbReference type="Proteomes" id="UP000005324"/>
    </source>
</evidence>
<evidence type="ECO:0000313" key="1">
    <source>
        <dbReference type="EMBL" id="EFH09004.1"/>
    </source>
</evidence>
<sequence>RPGTPSGRYFHDLFVSQERDFTIDPGLLRSKHPMQPEGEALRLRLEEAPPTLLFGPYVRIPAGRWTLRAELLVEALPAAPAQDPNPTPPVAPRAGALLPRVMRGARELMRKAVPRAETLVLRVMKGVPWRELGQAALPLAALRPGSRHVLEVSFDNPRDTGEIETVI</sequence>
<gene>
    <name evidence="1" type="ORF">HMPREF0731_4777</name>
</gene>
<keyword evidence="2" id="KW-1185">Reference proteome</keyword>
<feature type="non-terminal residue" evidence="1">
    <location>
        <position position="167"/>
    </location>
</feature>
<dbReference type="RefSeq" id="WP_007006677.1">
    <property type="nucleotide sequence ID" value="NZ_GG771272.1"/>
</dbReference>
<dbReference type="EMBL" id="ADVL01001013">
    <property type="protein sequence ID" value="EFH09004.1"/>
    <property type="molecule type" value="Genomic_DNA"/>
</dbReference>
<organism evidence="1 2">
    <name type="scientific">Pseudoroseomonas cervicalis ATCC 49957</name>
    <dbReference type="NCBI Taxonomy" id="525371"/>
    <lineage>
        <taxon>Bacteria</taxon>
        <taxon>Pseudomonadati</taxon>
        <taxon>Pseudomonadota</taxon>
        <taxon>Alphaproteobacteria</taxon>
        <taxon>Acetobacterales</taxon>
        <taxon>Roseomonadaceae</taxon>
        <taxon>Roseomonas</taxon>
    </lineage>
</organism>